<feature type="compositionally biased region" description="Low complexity" evidence="1">
    <location>
        <begin position="11"/>
        <end position="31"/>
    </location>
</feature>
<feature type="region of interest" description="Disordered" evidence="1">
    <location>
        <begin position="1"/>
        <end position="183"/>
    </location>
</feature>
<dbReference type="EMBL" id="CADCVS010000341">
    <property type="protein sequence ID" value="CAA9513765.1"/>
    <property type="molecule type" value="Genomic_DNA"/>
</dbReference>
<feature type="compositionally biased region" description="Low complexity" evidence="1">
    <location>
        <begin position="164"/>
        <end position="183"/>
    </location>
</feature>
<feature type="compositionally biased region" description="Polar residues" evidence="1">
    <location>
        <begin position="97"/>
        <end position="109"/>
    </location>
</feature>
<sequence>CRAPSSTSSISTACARARRPSSSPSDPPRTGRGSRRSSTARRPRPSISRPSRTACRRPSIPTGASASRSWRSRCGPGTPTGASRWRTWCRTWPETAPSPTATRSGSASGWRTPRSCRRSRSSRRPRCPRSSSASRSGRTGRSSSSVRTRCMRTRPRGSASTAWRRSGSSTGSPTTSPGRPRCL</sequence>
<evidence type="ECO:0000313" key="2">
    <source>
        <dbReference type="EMBL" id="CAA9513765.1"/>
    </source>
</evidence>
<organism evidence="2">
    <name type="scientific">uncultured Solirubrobacteraceae bacterium</name>
    <dbReference type="NCBI Taxonomy" id="1162706"/>
    <lineage>
        <taxon>Bacteria</taxon>
        <taxon>Bacillati</taxon>
        <taxon>Actinomycetota</taxon>
        <taxon>Thermoleophilia</taxon>
        <taxon>Solirubrobacterales</taxon>
        <taxon>Solirubrobacteraceae</taxon>
        <taxon>environmental samples</taxon>
    </lineage>
</organism>
<accession>A0A6J4T5M2</accession>
<reference evidence="2" key="1">
    <citation type="submission" date="2020-02" db="EMBL/GenBank/DDBJ databases">
        <authorList>
            <person name="Meier V. D."/>
        </authorList>
    </citation>
    <scope>NUCLEOTIDE SEQUENCE</scope>
    <source>
        <strain evidence="2">AVDCRST_MAG30</strain>
    </source>
</reference>
<protein>
    <submittedName>
        <fullName evidence="2">Uncharacterized protein</fullName>
    </submittedName>
</protein>
<feature type="non-terminal residue" evidence="2">
    <location>
        <position position="183"/>
    </location>
</feature>
<feature type="compositionally biased region" description="Polar residues" evidence="1">
    <location>
        <begin position="1"/>
        <end position="10"/>
    </location>
</feature>
<feature type="non-terminal residue" evidence="2">
    <location>
        <position position="1"/>
    </location>
</feature>
<feature type="compositionally biased region" description="Low complexity" evidence="1">
    <location>
        <begin position="128"/>
        <end position="148"/>
    </location>
</feature>
<dbReference type="AlphaFoldDB" id="A0A6J4T5M2"/>
<gene>
    <name evidence="2" type="ORF">AVDCRST_MAG30-2647</name>
</gene>
<evidence type="ECO:0000256" key="1">
    <source>
        <dbReference type="SAM" id="MobiDB-lite"/>
    </source>
</evidence>
<proteinExistence type="predicted"/>
<feature type="compositionally biased region" description="Basic residues" evidence="1">
    <location>
        <begin position="114"/>
        <end position="127"/>
    </location>
</feature>
<name>A0A6J4T5M2_9ACTN</name>
<feature type="compositionally biased region" description="Basic residues" evidence="1">
    <location>
        <begin position="32"/>
        <end position="44"/>
    </location>
</feature>